<dbReference type="InterPro" id="IPR044861">
    <property type="entry name" value="IPNS-like_FE2OG_OXY"/>
</dbReference>
<keyword evidence="3" id="KW-0408">Iron</keyword>
<accession>A0A7K3LSB0</accession>
<reference evidence="5 6" key="1">
    <citation type="submission" date="2020-01" db="EMBL/GenBank/DDBJ databases">
        <title>Investigation of new actinobacteria for the biodesulphurisation of diesel fuel.</title>
        <authorList>
            <person name="Athi Narayanan S.M."/>
        </authorList>
    </citation>
    <scope>NUCLEOTIDE SEQUENCE [LARGE SCALE GENOMIC DNA]</scope>
    <source>
        <strain evidence="5 6">213E</strain>
    </source>
</reference>
<evidence type="ECO:0000256" key="2">
    <source>
        <dbReference type="ARBA" id="ARBA00023194"/>
    </source>
</evidence>
<organism evidence="5 6">
    <name type="scientific">Gordonia desulfuricans</name>
    <dbReference type="NCBI Taxonomy" id="89051"/>
    <lineage>
        <taxon>Bacteria</taxon>
        <taxon>Bacillati</taxon>
        <taxon>Actinomycetota</taxon>
        <taxon>Actinomycetes</taxon>
        <taxon>Mycobacteriales</taxon>
        <taxon>Gordoniaceae</taxon>
        <taxon>Gordonia</taxon>
    </lineage>
</organism>
<keyword evidence="6" id="KW-1185">Reference proteome</keyword>
<evidence type="ECO:0000313" key="6">
    <source>
        <dbReference type="Proteomes" id="UP000466307"/>
    </source>
</evidence>
<dbReference type="Pfam" id="PF03171">
    <property type="entry name" value="2OG-FeII_Oxy"/>
    <property type="match status" value="1"/>
</dbReference>
<gene>
    <name evidence="5" type="ORF">GYA93_16100</name>
</gene>
<dbReference type="EMBL" id="JAADZU010000056">
    <property type="protein sequence ID" value="NDK91092.1"/>
    <property type="molecule type" value="Genomic_DNA"/>
</dbReference>
<dbReference type="RefSeq" id="WP_059035498.1">
    <property type="nucleotide sequence ID" value="NZ_JAADZU010000056.1"/>
</dbReference>
<evidence type="ECO:0000313" key="5">
    <source>
        <dbReference type="EMBL" id="NDK91092.1"/>
    </source>
</evidence>
<dbReference type="GO" id="GO:0016491">
    <property type="term" value="F:oxidoreductase activity"/>
    <property type="evidence" value="ECO:0007669"/>
    <property type="project" value="UniProtKB-KW"/>
</dbReference>
<comment type="pathway">
    <text evidence="1">Antibiotic biosynthesis.</text>
</comment>
<feature type="domain" description="Fe2OG dioxygenase" evidence="4">
    <location>
        <begin position="194"/>
        <end position="302"/>
    </location>
</feature>
<evidence type="ECO:0000256" key="3">
    <source>
        <dbReference type="RuleBase" id="RU003682"/>
    </source>
</evidence>
<dbReference type="SUPFAM" id="SSF51197">
    <property type="entry name" value="Clavaminate synthase-like"/>
    <property type="match status" value="1"/>
</dbReference>
<dbReference type="GO" id="GO:0017000">
    <property type="term" value="P:antibiotic biosynthetic process"/>
    <property type="evidence" value="ECO:0007669"/>
    <property type="project" value="UniProtKB-KW"/>
</dbReference>
<dbReference type="InterPro" id="IPR005123">
    <property type="entry name" value="Oxoglu/Fe-dep_dioxygenase_dom"/>
</dbReference>
<evidence type="ECO:0000256" key="1">
    <source>
        <dbReference type="ARBA" id="ARBA00004792"/>
    </source>
</evidence>
<proteinExistence type="inferred from homology"/>
<dbReference type="InterPro" id="IPR026992">
    <property type="entry name" value="DIOX_N"/>
</dbReference>
<keyword evidence="3" id="KW-0479">Metal-binding</keyword>
<dbReference type="Pfam" id="PF14226">
    <property type="entry name" value="DIOX_N"/>
    <property type="match status" value="1"/>
</dbReference>
<dbReference type="GO" id="GO:0046872">
    <property type="term" value="F:metal ion binding"/>
    <property type="evidence" value="ECO:0007669"/>
    <property type="project" value="UniProtKB-KW"/>
</dbReference>
<dbReference type="AlphaFoldDB" id="A0A7K3LSB0"/>
<evidence type="ECO:0000259" key="4">
    <source>
        <dbReference type="PROSITE" id="PS51471"/>
    </source>
</evidence>
<keyword evidence="2" id="KW-0045">Antibiotic biosynthesis</keyword>
<dbReference type="InterPro" id="IPR050231">
    <property type="entry name" value="Iron_ascorbate_oxido_reductase"/>
</dbReference>
<keyword evidence="3" id="KW-0560">Oxidoreductase</keyword>
<dbReference type="Gene3D" id="2.60.120.330">
    <property type="entry name" value="B-lactam Antibiotic, Isopenicillin N Synthase, Chain"/>
    <property type="match status" value="1"/>
</dbReference>
<dbReference type="PROSITE" id="PS51471">
    <property type="entry name" value="FE2OG_OXY"/>
    <property type="match status" value="1"/>
</dbReference>
<sequence>MPHADTPHTDAPTTSAVPPFDVPVVDISAYTAGGSAADRAEAARQMDIACSTVGFVQILGHGVPQAAIADLAGAVDDFFAQSLDEKKGHRAPGNRGYTPPKSESLSLSLGLESASRMNDFFEAFNIGAEARWYPELDLSEDDYGINVWPDIPDFRPRIEAYYDHAARVARTLTTVFADALDLPSDYFECLTDHSVDVLRMNNYALPEGTVTLDGELTGMGEHTDFGLVTVLWADRVAGLQVLGADGVWHDVQPLDGALLINLGDLTARLTNDRWTSTLHRVKPPIVDGTIKRRRSVAFFHDGNIDATIATLPSHLDADDGLAYEPITVRDHISAKLAGSRQGKANTAAVREAGRVLAAAKGGVA</sequence>
<dbReference type="InterPro" id="IPR027443">
    <property type="entry name" value="IPNS-like_sf"/>
</dbReference>
<dbReference type="PRINTS" id="PR00682">
    <property type="entry name" value="IPNSYNTHASE"/>
</dbReference>
<protein>
    <submittedName>
        <fullName evidence="5">Isopenicillin N synthase family oxygenase</fullName>
    </submittedName>
</protein>
<dbReference type="Proteomes" id="UP000466307">
    <property type="component" value="Unassembled WGS sequence"/>
</dbReference>
<comment type="caution">
    <text evidence="5">The sequence shown here is derived from an EMBL/GenBank/DDBJ whole genome shotgun (WGS) entry which is preliminary data.</text>
</comment>
<comment type="similarity">
    <text evidence="3">Belongs to the iron/ascorbate-dependent oxidoreductase family.</text>
</comment>
<dbReference type="PANTHER" id="PTHR47990">
    <property type="entry name" value="2-OXOGLUTARATE (2OG) AND FE(II)-DEPENDENT OXYGENASE SUPERFAMILY PROTEIN-RELATED"/>
    <property type="match status" value="1"/>
</dbReference>
<name>A0A7K3LSB0_9ACTN</name>